<dbReference type="SUPFAM" id="SSF51735">
    <property type="entry name" value="NAD(P)-binding Rossmann-fold domains"/>
    <property type="match status" value="1"/>
</dbReference>
<dbReference type="InterPro" id="IPR020843">
    <property type="entry name" value="ER"/>
</dbReference>
<accession>A0ABR3GFS3</accession>
<protein>
    <recommendedName>
        <fullName evidence="1">Enoyl reductase (ER) domain-containing protein</fullName>
    </recommendedName>
</protein>
<dbReference type="CDD" id="cd05289">
    <property type="entry name" value="MDR_like_2"/>
    <property type="match status" value="1"/>
</dbReference>
<keyword evidence="3" id="KW-1185">Reference proteome</keyword>
<gene>
    <name evidence="2" type="ORF">Q9L58_006304</name>
</gene>
<sequence>MDSPPTEMLSLTALSYTTPSNFTLSRLPIPTLSSPTDVLIKVHATNINPGEIRRATGQLKVFTPVTFPHQLGLDLSGTVLSTGDAVTAFKPGDQVFGLLTDTTGAASEYVCVSASTITHQPANVDSAAAASVPTVGLTTLQAFDYAERTIPGGLRGKTIFVGAGLSGTGSVAVQLAKHVFGAARVITTVSTPKVARVPELLGEGTVDQVVDYVTQDVLKEVEKGSVDFFFDTMRQAVRYVSLVKPETGLVVSISTFPSGDQVAVAYPNTPWVLKVVLDVMDWCYRWRIQRWGVGYVFSMVDPKHSGEQLARLAEWMEDGRLRPVVGRTAKLEDLKAVIEGCQEVQSGKGGVGKFVIKMV</sequence>
<dbReference type="Proteomes" id="UP001447188">
    <property type="component" value="Unassembled WGS sequence"/>
</dbReference>
<dbReference type="Gene3D" id="3.90.180.10">
    <property type="entry name" value="Medium-chain alcohol dehydrogenases, catalytic domain"/>
    <property type="match status" value="1"/>
</dbReference>
<dbReference type="InterPro" id="IPR036291">
    <property type="entry name" value="NAD(P)-bd_dom_sf"/>
</dbReference>
<feature type="domain" description="Enoyl reductase (ER)" evidence="1">
    <location>
        <begin position="17"/>
        <end position="356"/>
    </location>
</feature>
<dbReference type="InterPro" id="IPR011032">
    <property type="entry name" value="GroES-like_sf"/>
</dbReference>
<dbReference type="EMBL" id="JBBBZM010000085">
    <property type="protein sequence ID" value="KAL0634787.1"/>
    <property type="molecule type" value="Genomic_DNA"/>
</dbReference>
<dbReference type="PANTHER" id="PTHR11695:SF294">
    <property type="entry name" value="RETICULON-4-INTERACTING PROTEIN 1, MITOCHONDRIAL"/>
    <property type="match status" value="1"/>
</dbReference>
<organism evidence="2 3">
    <name type="scientific">Discina gigas</name>
    <dbReference type="NCBI Taxonomy" id="1032678"/>
    <lineage>
        <taxon>Eukaryota</taxon>
        <taxon>Fungi</taxon>
        <taxon>Dikarya</taxon>
        <taxon>Ascomycota</taxon>
        <taxon>Pezizomycotina</taxon>
        <taxon>Pezizomycetes</taxon>
        <taxon>Pezizales</taxon>
        <taxon>Discinaceae</taxon>
        <taxon>Discina</taxon>
    </lineage>
</organism>
<proteinExistence type="predicted"/>
<comment type="caution">
    <text evidence="2">The sequence shown here is derived from an EMBL/GenBank/DDBJ whole genome shotgun (WGS) entry which is preliminary data.</text>
</comment>
<evidence type="ECO:0000313" key="3">
    <source>
        <dbReference type="Proteomes" id="UP001447188"/>
    </source>
</evidence>
<dbReference type="InterPro" id="IPR013154">
    <property type="entry name" value="ADH-like_N"/>
</dbReference>
<name>A0ABR3GFS3_9PEZI</name>
<dbReference type="Pfam" id="PF13602">
    <property type="entry name" value="ADH_zinc_N_2"/>
    <property type="match status" value="1"/>
</dbReference>
<dbReference type="SUPFAM" id="SSF50129">
    <property type="entry name" value="GroES-like"/>
    <property type="match status" value="1"/>
</dbReference>
<evidence type="ECO:0000259" key="1">
    <source>
        <dbReference type="SMART" id="SM00829"/>
    </source>
</evidence>
<dbReference type="InterPro" id="IPR050700">
    <property type="entry name" value="YIM1/Zinc_Alcohol_DH_Fams"/>
</dbReference>
<dbReference type="Gene3D" id="3.40.50.720">
    <property type="entry name" value="NAD(P)-binding Rossmann-like Domain"/>
    <property type="match status" value="1"/>
</dbReference>
<dbReference type="PANTHER" id="PTHR11695">
    <property type="entry name" value="ALCOHOL DEHYDROGENASE RELATED"/>
    <property type="match status" value="1"/>
</dbReference>
<evidence type="ECO:0000313" key="2">
    <source>
        <dbReference type="EMBL" id="KAL0634787.1"/>
    </source>
</evidence>
<reference evidence="2 3" key="1">
    <citation type="submission" date="2024-02" db="EMBL/GenBank/DDBJ databases">
        <title>Discinaceae phylogenomics.</title>
        <authorList>
            <person name="Dirks A.C."/>
            <person name="James T.Y."/>
        </authorList>
    </citation>
    <scope>NUCLEOTIDE SEQUENCE [LARGE SCALE GENOMIC DNA]</scope>
    <source>
        <strain evidence="2 3">ACD0624</strain>
    </source>
</reference>
<dbReference type="Pfam" id="PF08240">
    <property type="entry name" value="ADH_N"/>
    <property type="match status" value="1"/>
</dbReference>
<dbReference type="SMART" id="SM00829">
    <property type="entry name" value="PKS_ER"/>
    <property type="match status" value="1"/>
</dbReference>